<dbReference type="Gene3D" id="3.30.300.20">
    <property type="match status" value="1"/>
</dbReference>
<dbReference type="Proteomes" id="UP000265962">
    <property type="component" value="Unassembled WGS sequence"/>
</dbReference>
<accession>A0A375HYZ1</accession>
<dbReference type="HAMAP" id="MF_00003">
    <property type="entry name" value="RbfA"/>
    <property type="match status" value="1"/>
</dbReference>
<reference evidence="5" key="1">
    <citation type="submission" date="2018-02" db="EMBL/GenBank/DDBJ databases">
        <authorList>
            <person name="Hornung B."/>
        </authorList>
    </citation>
    <scope>NUCLEOTIDE SEQUENCE [LARGE SCALE GENOMIC DNA]</scope>
</reference>
<sequence>MMPSPRIAKLEDQIQVVVAQMLQRRVKDPRLGFVTVTDVRLTGDAREATVFYTVMGDQSDLAATAAALESAKGLMRSTVGKRLGLRFAPTLTFVPDATTEAAADMEDLLARVRQADEELESRKGTEFAGSADPYRADDETE</sequence>
<dbReference type="GO" id="GO:0005829">
    <property type="term" value="C:cytosol"/>
    <property type="evidence" value="ECO:0007669"/>
    <property type="project" value="TreeGrafter"/>
</dbReference>
<dbReference type="SUPFAM" id="SSF89919">
    <property type="entry name" value="Ribosome-binding factor A, RbfA"/>
    <property type="match status" value="1"/>
</dbReference>
<dbReference type="PROSITE" id="PS01319">
    <property type="entry name" value="RBFA"/>
    <property type="match status" value="1"/>
</dbReference>
<dbReference type="NCBIfam" id="TIGR00082">
    <property type="entry name" value="rbfA"/>
    <property type="match status" value="1"/>
</dbReference>
<dbReference type="PANTHER" id="PTHR33515">
    <property type="entry name" value="RIBOSOME-BINDING FACTOR A, CHLOROPLASTIC-RELATED"/>
    <property type="match status" value="1"/>
</dbReference>
<dbReference type="AlphaFoldDB" id="A0A375HYZ1"/>
<proteinExistence type="inferred from homology"/>
<name>A0A375HYZ1_9ACTN</name>
<dbReference type="InterPro" id="IPR000238">
    <property type="entry name" value="RbfA"/>
</dbReference>
<dbReference type="Pfam" id="PF02033">
    <property type="entry name" value="RBFA"/>
    <property type="match status" value="1"/>
</dbReference>
<keyword evidence="2" id="KW-0963">Cytoplasm</keyword>
<evidence type="ECO:0000256" key="2">
    <source>
        <dbReference type="HAMAP-Rule" id="MF_00003"/>
    </source>
</evidence>
<comment type="similarity">
    <text evidence="2">Belongs to the RbfA family.</text>
</comment>
<dbReference type="InterPro" id="IPR023799">
    <property type="entry name" value="RbfA_dom_sf"/>
</dbReference>
<evidence type="ECO:0000313" key="5">
    <source>
        <dbReference type="Proteomes" id="UP000265962"/>
    </source>
</evidence>
<keyword evidence="5" id="KW-1185">Reference proteome</keyword>
<dbReference type="EMBL" id="OMOH01000002">
    <property type="protein sequence ID" value="SPF67753.1"/>
    <property type="molecule type" value="Genomic_DNA"/>
</dbReference>
<gene>
    <name evidence="2" type="primary">rbfA</name>
    <name evidence="4" type="ORF">PROPJV5_0712</name>
</gene>
<dbReference type="GO" id="GO:0030490">
    <property type="term" value="P:maturation of SSU-rRNA"/>
    <property type="evidence" value="ECO:0007669"/>
    <property type="project" value="UniProtKB-UniRule"/>
</dbReference>
<dbReference type="PANTHER" id="PTHR33515:SF1">
    <property type="entry name" value="RIBOSOME-BINDING FACTOR A, CHLOROPLASTIC-RELATED"/>
    <property type="match status" value="1"/>
</dbReference>
<dbReference type="InterPro" id="IPR015946">
    <property type="entry name" value="KH_dom-like_a/b"/>
</dbReference>
<dbReference type="InterPro" id="IPR020053">
    <property type="entry name" value="Ribosome-bd_factorA_CS"/>
</dbReference>
<feature type="region of interest" description="Disordered" evidence="3">
    <location>
        <begin position="116"/>
        <end position="141"/>
    </location>
</feature>
<organism evidence="4 5">
    <name type="scientific">Propionibacterium ruminifibrarum</name>
    <dbReference type="NCBI Taxonomy" id="1962131"/>
    <lineage>
        <taxon>Bacteria</taxon>
        <taxon>Bacillati</taxon>
        <taxon>Actinomycetota</taxon>
        <taxon>Actinomycetes</taxon>
        <taxon>Propionibacteriales</taxon>
        <taxon>Propionibacteriaceae</taxon>
        <taxon>Propionibacterium</taxon>
    </lineage>
</organism>
<feature type="compositionally biased region" description="Basic and acidic residues" evidence="3">
    <location>
        <begin position="116"/>
        <end position="125"/>
    </location>
</feature>
<comment type="subcellular location">
    <subcellularLocation>
        <location evidence="2">Cytoplasm</location>
    </subcellularLocation>
</comment>
<keyword evidence="1 2" id="KW-0690">Ribosome biogenesis</keyword>
<comment type="subunit">
    <text evidence="2">Monomer. Binds 30S ribosomal subunits, but not 50S ribosomal subunits or 70S ribosomes.</text>
</comment>
<comment type="function">
    <text evidence="2">One of several proteins that assist in the late maturation steps of the functional core of the 30S ribosomal subunit. Associates with free 30S ribosomal subunits (but not with 30S subunits that are part of 70S ribosomes or polysomes). Required for efficient processing of 16S rRNA. May interact with the 5'-terminal helix region of 16S rRNA.</text>
</comment>
<evidence type="ECO:0000313" key="4">
    <source>
        <dbReference type="EMBL" id="SPF67753.1"/>
    </source>
</evidence>
<evidence type="ECO:0000256" key="1">
    <source>
        <dbReference type="ARBA" id="ARBA00022517"/>
    </source>
</evidence>
<protein>
    <recommendedName>
        <fullName evidence="2">Ribosome-binding factor A</fullName>
    </recommendedName>
</protein>
<dbReference type="GO" id="GO:0043024">
    <property type="term" value="F:ribosomal small subunit binding"/>
    <property type="evidence" value="ECO:0007669"/>
    <property type="project" value="TreeGrafter"/>
</dbReference>
<evidence type="ECO:0000256" key="3">
    <source>
        <dbReference type="SAM" id="MobiDB-lite"/>
    </source>
</evidence>